<protein>
    <submittedName>
        <fullName evidence="2">Uncharacterized protein</fullName>
    </submittedName>
</protein>
<gene>
    <name evidence="2" type="ORF">ACFPPD_05560</name>
</gene>
<name>A0ABW0LQK9_9BACL</name>
<sequence>MKEENKTAEIEPKKQKSEIEVNDLEEDLSEDRMEAVQGGRVPGDVRSKAAGRIR</sequence>
<dbReference type="RefSeq" id="WP_209746602.1">
    <property type="nucleotide sequence ID" value="NZ_JBHSMH010000007.1"/>
</dbReference>
<accession>A0ABW0LQK9</accession>
<feature type="compositionally biased region" description="Acidic residues" evidence="1">
    <location>
        <begin position="20"/>
        <end position="29"/>
    </location>
</feature>
<evidence type="ECO:0000313" key="3">
    <source>
        <dbReference type="Proteomes" id="UP001596105"/>
    </source>
</evidence>
<evidence type="ECO:0000256" key="1">
    <source>
        <dbReference type="SAM" id="MobiDB-lite"/>
    </source>
</evidence>
<evidence type="ECO:0000313" key="2">
    <source>
        <dbReference type="EMBL" id="MFC5468180.1"/>
    </source>
</evidence>
<comment type="caution">
    <text evidence="2">The sequence shown here is derived from an EMBL/GenBank/DDBJ whole genome shotgun (WGS) entry which is preliminary data.</text>
</comment>
<dbReference type="Proteomes" id="UP001596105">
    <property type="component" value="Unassembled WGS sequence"/>
</dbReference>
<organism evidence="2 3">
    <name type="scientific">Cohnella suwonensis</name>
    <dbReference type="NCBI Taxonomy" id="696072"/>
    <lineage>
        <taxon>Bacteria</taxon>
        <taxon>Bacillati</taxon>
        <taxon>Bacillota</taxon>
        <taxon>Bacilli</taxon>
        <taxon>Bacillales</taxon>
        <taxon>Paenibacillaceae</taxon>
        <taxon>Cohnella</taxon>
    </lineage>
</organism>
<feature type="compositionally biased region" description="Basic and acidic residues" evidence="1">
    <location>
        <begin position="1"/>
        <end position="19"/>
    </location>
</feature>
<dbReference type="EMBL" id="JBHSMH010000007">
    <property type="protein sequence ID" value="MFC5468180.1"/>
    <property type="molecule type" value="Genomic_DNA"/>
</dbReference>
<proteinExistence type="predicted"/>
<reference evidence="3" key="1">
    <citation type="journal article" date="2019" name="Int. J. Syst. Evol. Microbiol.">
        <title>The Global Catalogue of Microorganisms (GCM) 10K type strain sequencing project: providing services to taxonomists for standard genome sequencing and annotation.</title>
        <authorList>
            <consortium name="The Broad Institute Genomics Platform"/>
            <consortium name="The Broad Institute Genome Sequencing Center for Infectious Disease"/>
            <person name="Wu L."/>
            <person name="Ma J."/>
        </authorList>
    </citation>
    <scope>NUCLEOTIDE SEQUENCE [LARGE SCALE GENOMIC DNA]</scope>
    <source>
        <strain evidence="3">CCUG 57113</strain>
    </source>
</reference>
<feature type="region of interest" description="Disordered" evidence="1">
    <location>
        <begin position="1"/>
        <end position="54"/>
    </location>
</feature>
<keyword evidence="3" id="KW-1185">Reference proteome</keyword>